<evidence type="ECO:0000259" key="4">
    <source>
        <dbReference type="SMART" id="SM00829"/>
    </source>
</evidence>
<reference evidence="5 6" key="1">
    <citation type="journal article" date="2019" name="Front. Microbiol.">
        <title>Thermoanaerosceptrum fracticalcis gen. nov. sp. nov., a Novel Fumarate-Fermenting Microorganism From a Deep Fractured Carbonate Aquifer of the US Great Basin.</title>
        <authorList>
            <person name="Hamilton-Brehm S.D."/>
            <person name="Stewart L.E."/>
            <person name="Zavarin M."/>
            <person name="Caldwell M."/>
            <person name="Lawson P.A."/>
            <person name="Onstott T.C."/>
            <person name="Grzymski J."/>
            <person name="Neveux I."/>
            <person name="Lollar B.S."/>
            <person name="Russell C.E."/>
            <person name="Moser D.P."/>
        </authorList>
    </citation>
    <scope>NUCLEOTIDE SEQUENCE [LARGE SCALE GENOMIC DNA]</scope>
    <source>
        <strain evidence="5 6">DRI-13</strain>
    </source>
</reference>
<protein>
    <submittedName>
        <fullName evidence="5">Alcohol dehydrogenase catalytic domain-containing protein</fullName>
    </submittedName>
</protein>
<dbReference type="Pfam" id="PF00107">
    <property type="entry name" value="ADH_zinc_N"/>
    <property type="match status" value="1"/>
</dbReference>
<keyword evidence="3" id="KW-0560">Oxidoreductase</keyword>
<accession>A0A7G6E2S3</accession>
<gene>
    <name evidence="5" type="ORF">BR63_08645</name>
</gene>
<dbReference type="Gene3D" id="3.40.50.720">
    <property type="entry name" value="NAD(P)-binding Rossmann-like Domain"/>
    <property type="match status" value="1"/>
</dbReference>
<dbReference type="SUPFAM" id="SSF51735">
    <property type="entry name" value="NAD(P)-binding Rossmann-fold domains"/>
    <property type="match status" value="1"/>
</dbReference>
<dbReference type="GO" id="GO:0016491">
    <property type="term" value="F:oxidoreductase activity"/>
    <property type="evidence" value="ECO:0007669"/>
    <property type="project" value="UniProtKB-KW"/>
</dbReference>
<dbReference type="PANTHER" id="PTHR43401">
    <property type="entry name" value="L-THREONINE 3-DEHYDROGENASE"/>
    <property type="match status" value="1"/>
</dbReference>
<dbReference type="EMBL" id="CP045798">
    <property type="protein sequence ID" value="QNB46377.1"/>
    <property type="molecule type" value="Genomic_DNA"/>
</dbReference>
<feature type="domain" description="Enoyl reductase (ER)" evidence="4">
    <location>
        <begin position="15"/>
        <end position="339"/>
    </location>
</feature>
<dbReference type="SUPFAM" id="SSF50129">
    <property type="entry name" value="GroES-like"/>
    <property type="match status" value="1"/>
</dbReference>
<proteinExistence type="predicted"/>
<dbReference type="KEGG" id="tfr:BR63_08645"/>
<dbReference type="SMART" id="SM00829">
    <property type="entry name" value="PKS_ER"/>
    <property type="match status" value="1"/>
</dbReference>
<dbReference type="Proteomes" id="UP000515847">
    <property type="component" value="Chromosome"/>
</dbReference>
<dbReference type="InterPro" id="IPR020843">
    <property type="entry name" value="ER"/>
</dbReference>
<dbReference type="Pfam" id="PF08240">
    <property type="entry name" value="ADH_N"/>
    <property type="match status" value="1"/>
</dbReference>
<evidence type="ECO:0000313" key="5">
    <source>
        <dbReference type="EMBL" id="QNB46377.1"/>
    </source>
</evidence>
<keyword evidence="1" id="KW-0479">Metal-binding</keyword>
<dbReference type="PANTHER" id="PTHR43401:SF2">
    <property type="entry name" value="L-THREONINE 3-DEHYDROGENASE"/>
    <property type="match status" value="1"/>
</dbReference>
<evidence type="ECO:0000256" key="2">
    <source>
        <dbReference type="ARBA" id="ARBA00022833"/>
    </source>
</evidence>
<dbReference type="InterPro" id="IPR013154">
    <property type="entry name" value="ADH-like_N"/>
</dbReference>
<evidence type="ECO:0000256" key="1">
    <source>
        <dbReference type="ARBA" id="ARBA00022723"/>
    </source>
</evidence>
<keyword evidence="6" id="KW-1185">Reference proteome</keyword>
<dbReference type="InterPro" id="IPR036291">
    <property type="entry name" value="NAD(P)-bd_dom_sf"/>
</dbReference>
<evidence type="ECO:0000313" key="6">
    <source>
        <dbReference type="Proteomes" id="UP000515847"/>
    </source>
</evidence>
<keyword evidence="2" id="KW-0862">Zinc</keyword>
<evidence type="ECO:0000256" key="3">
    <source>
        <dbReference type="ARBA" id="ARBA00023002"/>
    </source>
</evidence>
<dbReference type="AlphaFoldDB" id="A0A7G6E2S3"/>
<dbReference type="Gene3D" id="3.90.180.10">
    <property type="entry name" value="Medium-chain alcohol dehydrogenases, catalytic domain"/>
    <property type="match status" value="1"/>
</dbReference>
<dbReference type="InterPro" id="IPR050129">
    <property type="entry name" value="Zn_alcohol_dh"/>
</dbReference>
<dbReference type="GO" id="GO:0046872">
    <property type="term" value="F:metal ion binding"/>
    <property type="evidence" value="ECO:0007669"/>
    <property type="project" value="UniProtKB-KW"/>
</dbReference>
<dbReference type="InterPro" id="IPR011032">
    <property type="entry name" value="GroES-like_sf"/>
</dbReference>
<dbReference type="InterPro" id="IPR013149">
    <property type="entry name" value="ADH-like_C"/>
</dbReference>
<organism evidence="5 6">
    <name type="scientific">Thermanaerosceptrum fracticalcis</name>
    <dbReference type="NCBI Taxonomy" id="1712410"/>
    <lineage>
        <taxon>Bacteria</taxon>
        <taxon>Bacillati</taxon>
        <taxon>Bacillota</taxon>
        <taxon>Clostridia</taxon>
        <taxon>Eubacteriales</taxon>
        <taxon>Peptococcaceae</taxon>
        <taxon>Thermanaerosceptrum</taxon>
    </lineage>
</organism>
<name>A0A7G6E2S3_THEFR</name>
<sequence length="341" mass="37042">MLFKEDKMKAVRYWGKEEIRYEDIAKPMISEGQALVRISYAGICGSDMYIYSGTHPRAKAPLVLGHEFSGRIAELPEDYDGEFKIGDLVAVNPLLTCNRCVPCLTGNSHVCKSLGLSGIDADGGFAEFVRVNISQLVKLPSQMSDDLGALVEPVAVAVHAVRSSDLRLGDSVLVLGGGPIGFLTAYAAKANGAGQVIVVEPNEFRRRISESVGFKVLASADDRAIRQMTKGEGADIVFEAVGLPITIEEAIKNCRIQGQVVVVGVFKHPASVDLQRVNFAELRIIGTRVYRQTDFVHAVNLIAKYPEIGKVITHKLPLDQAQEGINLMRTGEANLKVLLKP</sequence>